<dbReference type="STRING" id="67801.A0A1B0B4A3"/>
<sequence length="272" mass="31552">MTRLALLASGLFRTTRKKDETTNRIMSLVPLFAELTYNPKSGIEQLLLKDNSDVDVHPINALRRGRRHRVRYTPYKPSLRNARVKDEKNSSNISAIQMFMDMPEFKFNELSVKVVDQSFAIGGKYKERGDDHDFIHKEGYKSKDVIPIISLDGTLIIEAPPPAPPKITKISNEHLIGIHQTGPAHSSEEQPKSTKIRTLLMASKILNKRMTLLLPIIRIHYKHYMNIKQYIFYIYIFDFELYKNTKKKNLQKVSKYSFVKTGKILIQFRTDN</sequence>
<evidence type="ECO:0000313" key="2">
    <source>
        <dbReference type="EnsemblMetazoa" id="GPPI018356-PA"/>
    </source>
</evidence>
<feature type="domain" description="SHSP" evidence="1">
    <location>
        <begin position="94"/>
        <end position="137"/>
    </location>
</feature>
<dbReference type="VEuPathDB" id="VectorBase:GPPI018356"/>
<dbReference type="AlphaFoldDB" id="A0A1B0B4A3"/>
<organism evidence="2 3">
    <name type="scientific">Glossina palpalis gambiensis</name>
    <dbReference type="NCBI Taxonomy" id="67801"/>
    <lineage>
        <taxon>Eukaryota</taxon>
        <taxon>Metazoa</taxon>
        <taxon>Ecdysozoa</taxon>
        <taxon>Arthropoda</taxon>
        <taxon>Hexapoda</taxon>
        <taxon>Insecta</taxon>
        <taxon>Pterygota</taxon>
        <taxon>Neoptera</taxon>
        <taxon>Endopterygota</taxon>
        <taxon>Diptera</taxon>
        <taxon>Brachycera</taxon>
        <taxon>Muscomorpha</taxon>
        <taxon>Hippoboscoidea</taxon>
        <taxon>Glossinidae</taxon>
        <taxon>Glossina</taxon>
    </lineage>
</organism>
<dbReference type="EnsemblMetazoa" id="GPPI018356-RA">
    <property type="protein sequence ID" value="GPPI018356-PA"/>
    <property type="gene ID" value="GPPI018356"/>
</dbReference>
<reference evidence="3" key="1">
    <citation type="submission" date="2015-01" db="EMBL/GenBank/DDBJ databases">
        <authorList>
            <person name="Aksoy S."/>
            <person name="Warren W."/>
            <person name="Wilson R.K."/>
        </authorList>
    </citation>
    <scope>NUCLEOTIDE SEQUENCE [LARGE SCALE GENOMIC DNA]</scope>
    <source>
        <strain evidence="3">IAEA</strain>
    </source>
</reference>
<protein>
    <recommendedName>
        <fullName evidence="1">SHSP domain-containing protein</fullName>
    </recommendedName>
</protein>
<keyword evidence="3" id="KW-1185">Reference proteome</keyword>
<dbReference type="Proteomes" id="UP000092460">
    <property type="component" value="Unassembled WGS sequence"/>
</dbReference>
<accession>A0A1B0B4A3</accession>
<evidence type="ECO:0000313" key="3">
    <source>
        <dbReference type="Proteomes" id="UP000092460"/>
    </source>
</evidence>
<name>A0A1B0B4A3_9MUSC</name>
<dbReference type="EMBL" id="JXJN01008223">
    <property type="status" value="NOT_ANNOTATED_CDS"/>
    <property type="molecule type" value="Genomic_DNA"/>
</dbReference>
<reference evidence="2" key="2">
    <citation type="submission" date="2020-05" db="UniProtKB">
        <authorList>
            <consortium name="EnsemblMetazoa"/>
        </authorList>
    </citation>
    <scope>IDENTIFICATION</scope>
    <source>
        <strain evidence="2">IAEA</strain>
    </source>
</reference>
<proteinExistence type="predicted"/>
<dbReference type="InterPro" id="IPR002068">
    <property type="entry name" value="A-crystallin/Hsp20_dom"/>
</dbReference>
<dbReference type="Pfam" id="PF00011">
    <property type="entry name" value="HSP20"/>
    <property type="match status" value="1"/>
</dbReference>
<evidence type="ECO:0000259" key="1">
    <source>
        <dbReference type="Pfam" id="PF00011"/>
    </source>
</evidence>